<dbReference type="InterPro" id="IPR018691">
    <property type="entry name" value="DUF2188"/>
</dbReference>
<feature type="compositionally biased region" description="Basic and acidic residues" evidence="1">
    <location>
        <begin position="1"/>
        <end position="17"/>
    </location>
</feature>
<protein>
    <recommendedName>
        <fullName evidence="4">DUF2188 domain-containing protein</fullName>
    </recommendedName>
</protein>
<feature type="region of interest" description="Disordered" evidence="1">
    <location>
        <begin position="1"/>
        <end position="67"/>
    </location>
</feature>
<dbReference type="Pfam" id="PF09954">
    <property type="entry name" value="DUF2188"/>
    <property type="match status" value="1"/>
</dbReference>
<evidence type="ECO:0000313" key="3">
    <source>
        <dbReference type="Proteomes" id="UP000008316"/>
    </source>
</evidence>
<name>F2L9M2_BURGS</name>
<proteinExistence type="predicted"/>
<evidence type="ECO:0000256" key="1">
    <source>
        <dbReference type="SAM" id="MobiDB-lite"/>
    </source>
</evidence>
<evidence type="ECO:0000313" key="2">
    <source>
        <dbReference type="EMBL" id="AEA59785.1"/>
    </source>
</evidence>
<keyword evidence="3" id="KW-1185">Reference proteome</keyword>
<dbReference type="eggNOG" id="ENOG5030XGG">
    <property type="taxonomic scope" value="Bacteria"/>
</dbReference>
<dbReference type="HOGENOM" id="CLU_2804131_0_0_4"/>
<dbReference type="Proteomes" id="UP000008316">
    <property type="component" value="Chromosome 1"/>
</dbReference>
<reference evidence="2 3" key="1">
    <citation type="journal article" date="2011" name="J. Bacteriol.">
        <title>Complete genome sequence of Burkholderia gladioli BSR3.</title>
        <authorList>
            <person name="Seo Y.S."/>
            <person name="Lim J."/>
            <person name="Choi B.S."/>
            <person name="Kim H."/>
            <person name="Goo E."/>
            <person name="Lee B."/>
            <person name="Lim J.S."/>
            <person name="Choi I.Y."/>
            <person name="Moon J.S."/>
            <person name="Kim J."/>
            <person name="Hwang I."/>
        </authorList>
    </citation>
    <scope>NUCLEOTIDE SEQUENCE [LARGE SCALE GENOMIC DNA]</scope>
    <source>
        <strain evidence="2 3">BSR3</strain>
    </source>
</reference>
<dbReference type="EMBL" id="CP002599">
    <property type="protein sequence ID" value="AEA59785.1"/>
    <property type="molecule type" value="Genomic_DNA"/>
</dbReference>
<dbReference type="RefSeq" id="WP_013697136.1">
    <property type="nucleotide sequence ID" value="NC_015381.1"/>
</dbReference>
<dbReference type="KEGG" id="bgd:bgla_1g11010"/>
<gene>
    <name evidence="2" type="ordered locus">bgla_1g11010</name>
</gene>
<organism evidence="2 3">
    <name type="scientific">Burkholderia gladioli (strain BSR3)</name>
    <dbReference type="NCBI Taxonomy" id="999541"/>
    <lineage>
        <taxon>Bacteria</taxon>
        <taxon>Pseudomonadati</taxon>
        <taxon>Pseudomonadota</taxon>
        <taxon>Betaproteobacteria</taxon>
        <taxon>Burkholderiales</taxon>
        <taxon>Burkholderiaceae</taxon>
        <taxon>Burkholderia</taxon>
    </lineage>
</organism>
<feature type="compositionally biased region" description="Basic and acidic residues" evidence="1">
    <location>
        <begin position="51"/>
        <end position="67"/>
    </location>
</feature>
<evidence type="ECO:0008006" key="4">
    <source>
        <dbReference type="Google" id="ProtNLM"/>
    </source>
</evidence>
<accession>F2L9M2</accession>
<sequence length="67" mass="7765">MSKKIFVERRPEGDYAVRRPNSQRASDVLPTQREAIERAKQLNNGSPPLVERVRHTEKGGPDKWRKP</sequence>
<dbReference type="AlphaFoldDB" id="F2L9M2"/>